<accession>W6NBW4</accession>
<dbReference type="OrthoDB" id="5840263at2759"/>
<dbReference type="AlphaFoldDB" id="W6NBW4"/>
<organism evidence="3">
    <name type="scientific">Haemonchus contortus</name>
    <name type="common">Barber pole worm</name>
    <dbReference type="NCBI Taxonomy" id="6289"/>
    <lineage>
        <taxon>Eukaryota</taxon>
        <taxon>Metazoa</taxon>
        <taxon>Ecdysozoa</taxon>
        <taxon>Nematoda</taxon>
        <taxon>Chromadorea</taxon>
        <taxon>Rhabditida</taxon>
        <taxon>Rhabditina</taxon>
        <taxon>Rhabditomorpha</taxon>
        <taxon>Strongyloidea</taxon>
        <taxon>Trichostrongylidae</taxon>
        <taxon>Haemonchus</taxon>
    </lineage>
</organism>
<dbReference type="EMBL" id="CAVP010058522">
    <property type="protein sequence ID" value="CDL94803.1"/>
    <property type="molecule type" value="Genomic_DNA"/>
</dbReference>
<reference evidence="3" key="1">
    <citation type="submission" date="2013-03" db="EMBL/GenBank/DDBJ databases">
        <authorList>
            <person name="Aslett M."/>
        </authorList>
    </citation>
    <scope>NUCLEOTIDE SEQUENCE [LARGE SCALE GENOMIC DNA]</scope>
    <source>
        <strain evidence="3">ISE/inbred ISE</strain>
    </source>
</reference>
<evidence type="ECO:0000256" key="2">
    <source>
        <dbReference type="SAM" id="MobiDB-lite"/>
    </source>
</evidence>
<feature type="region of interest" description="Disordered" evidence="2">
    <location>
        <begin position="272"/>
        <end position="291"/>
    </location>
</feature>
<feature type="coiled-coil region" evidence="1">
    <location>
        <begin position="170"/>
        <end position="197"/>
    </location>
</feature>
<evidence type="ECO:0000256" key="1">
    <source>
        <dbReference type="SAM" id="Coils"/>
    </source>
</evidence>
<keyword evidence="1" id="KW-0175">Coiled coil</keyword>
<evidence type="ECO:0000313" key="3">
    <source>
        <dbReference type="EMBL" id="CDL94803.1"/>
    </source>
</evidence>
<reference evidence="3" key="2">
    <citation type="submission" date="2013-05" db="EMBL/GenBank/DDBJ databases">
        <title>The genome and transcriptome of Haemonchus contortus: a key model parasite for drug and vaccine discovery.</title>
        <authorList>
            <person name="Laing R."/>
            <person name="Kikuchi T."/>
            <person name="Martinelli A."/>
            <person name="Tsai I.J."/>
            <person name="Beech R.N."/>
            <person name="Redman E."/>
            <person name="Holroyd N."/>
            <person name="Bartley D.J."/>
            <person name="Beasley H."/>
            <person name="Britton C."/>
            <person name="Curran D."/>
            <person name="Devaney E."/>
            <person name="Gilabert A."/>
            <person name="Jackson F."/>
            <person name="Hunt M."/>
            <person name="Johnston S."/>
            <person name="Kryukov I."/>
            <person name="Li K."/>
            <person name="Morrison A.A."/>
            <person name="Reid A.J."/>
            <person name="Sargison N."/>
            <person name="Saunders G."/>
            <person name="Wasmuth J.D."/>
            <person name="Wolstenholme A."/>
            <person name="Berriman M."/>
            <person name="Gilleard J.S."/>
            <person name="Cotton J.A."/>
        </authorList>
    </citation>
    <scope>NUCLEOTIDE SEQUENCE [LARGE SCALE GENOMIC DNA]</scope>
    <source>
        <strain evidence="3">ISE/inbred ISE</strain>
    </source>
</reference>
<feature type="compositionally biased region" description="Low complexity" evidence="2">
    <location>
        <begin position="13"/>
        <end position="27"/>
    </location>
</feature>
<feature type="compositionally biased region" description="Polar residues" evidence="2">
    <location>
        <begin position="273"/>
        <end position="283"/>
    </location>
</feature>
<name>W6NBW4_HAECO</name>
<feature type="region of interest" description="Disordered" evidence="2">
    <location>
        <begin position="1"/>
        <end position="31"/>
    </location>
</feature>
<feature type="region of interest" description="Disordered" evidence="2">
    <location>
        <begin position="234"/>
        <end position="267"/>
    </location>
</feature>
<sequence length="291" mass="33399">MGTDPAKAVLIDGPELSSSKSSGLKPSAPARTQTRIKTFMSIFTWERFKKNPDLYRKAIARIVDDQIRHTQTVTNLLQELEPELRRQERELGLLNIKCQTLYERLRFIRQLRENADAVIRNFDLSTGKSLEEVVAEAPPLLKNAVKLHQIRWRNANASSKWYDLERQKDFEKAEKDLAIVRERFKNGERELEEKRNLLEMFKKILAIKDEFTGLSDDDKVKKMKSVLGISAPLVKEEEKNSAPQVELERTQSTSSTPSDLSEDESCWDELWEGNSQINDSAVEQGSHGPDN</sequence>
<gene>
    <name evidence="3" type="ORF">HCOI_01199000</name>
</gene>
<comment type="caution">
    <text evidence="3">The sequence shown here is derived from an EMBL/GenBank/DDBJ whole genome shotgun (WGS) entry which is preliminary data.</text>
</comment>
<protein>
    <submittedName>
        <fullName evidence="3">Uncharacterized protein</fullName>
    </submittedName>
</protein>
<proteinExistence type="predicted"/>
<feature type="compositionally biased region" description="Polar residues" evidence="2">
    <location>
        <begin position="250"/>
        <end position="259"/>
    </location>
</feature>